<reference evidence="8 9" key="1">
    <citation type="journal article" date="2011" name="Science">
        <title>The Selaginella genome identifies genetic changes associated with the evolution of vascular plants.</title>
        <authorList>
            <person name="Banks J.A."/>
            <person name="Nishiyama T."/>
            <person name="Hasebe M."/>
            <person name="Bowman J.L."/>
            <person name="Gribskov M."/>
            <person name="dePamphilis C."/>
            <person name="Albert V.A."/>
            <person name="Aono N."/>
            <person name="Aoyama T."/>
            <person name="Ambrose B.A."/>
            <person name="Ashton N.W."/>
            <person name="Axtell M.J."/>
            <person name="Barker E."/>
            <person name="Barker M.S."/>
            <person name="Bennetzen J.L."/>
            <person name="Bonawitz N.D."/>
            <person name="Chapple C."/>
            <person name="Cheng C."/>
            <person name="Correa L.G."/>
            <person name="Dacre M."/>
            <person name="DeBarry J."/>
            <person name="Dreyer I."/>
            <person name="Elias M."/>
            <person name="Engstrom E.M."/>
            <person name="Estelle M."/>
            <person name="Feng L."/>
            <person name="Finet C."/>
            <person name="Floyd S.K."/>
            <person name="Frommer W.B."/>
            <person name="Fujita T."/>
            <person name="Gramzow L."/>
            <person name="Gutensohn M."/>
            <person name="Harholt J."/>
            <person name="Hattori M."/>
            <person name="Heyl A."/>
            <person name="Hirai T."/>
            <person name="Hiwatashi Y."/>
            <person name="Ishikawa M."/>
            <person name="Iwata M."/>
            <person name="Karol K.G."/>
            <person name="Koehler B."/>
            <person name="Kolukisaoglu U."/>
            <person name="Kubo M."/>
            <person name="Kurata T."/>
            <person name="Lalonde S."/>
            <person name="Li K."/>
            <person name="Li Y."/>
            <person name="Litt A."/>
            <person name="Lyons E."/>
            <person name="Manning G."/>
            <person name="Maruyama T."/>
            <person name="Michael T.P."/>
            <person name="Mikami K."/>
            <person name="Miyazaki S."/>
            <person name="Morinaga S."/>
            <person name="Murata T."/>
            <person name="Mueller-Roeber B."/>
            <person name="Nelson D.R."/>
            <person name="Obara M."/>
            <person name="Oguri Y."/>
            <person name="Olmstead R.G."/>
            <person name="Onodera N."/>
            <person name="Petersen B.L."/>
            <person name="Pils B."/>
            <person name="Prigge M."/>
            <person name="Rensing S.A."/>
            <person name="Riano-Pachon D.M."/>
            <person name="Roberts A.W."/>
            <person name="Sato Y."/>
            <person name="Scheller H.V."/>
            <person name="Schulz B."/>
            <person name="Schulz C."/>
            <person name="Shakirov E.V."/>
            <person name="Shibagaki N."/>
            <person name="Shinohara N."/>
            <person name="Shippen D.E."/>
            <person name="Soerensen I."/>
            <person name="Sotooka R."/>
            <person name="Sugimoto N."/>
            <person name="Sugita M."/>
            <person name="Sumikawa N."/>
            <person name="Tanurdzic M."/>
            <person name="Theissen G."/>
            <person name="Ulvskov P."/>
            <person name="Wakazuki S."/>
            <person name="Weng J.K."/>
            <person name="Willats W.W."/>
            <person name="Wipf D."/>
            <person name="Wolf P.G."/>
            <person name="Yang L."/>
            <person name="Zimmer A.D."/>
            <person name="Zhu Q."/>
            <person name="Mitros T."/>
            <person name="Hellsten U."/>
            <person name="Loque D."/>
            <person name="Otillar R."/>
            <person name="Salamov A."/>
            <person name="Schmutz J."/>
            <person name="Shapiro H."/>
            <person name="Lindquist E."/>
            <person name="Lucas S."/>
            <person name="Rokhsar D."/>
            <person name="Grigoriev I.V."/>
        </authorList>
    </citation>
    <scope>NUCLEOTIDE SEQUENCE [LARGE SCALE GENOMIC DNA]</scope>
</reference>
<evidence type="ECO:0000259" key="7">
    <source>
        <dbReference type="Pfam" id="PF23598"/>
    </source>
</evidence>
<dbReference type="AlphaFoldDB" id="D8R3P3"/>
<dbReference type="KEGG" id="smo:SELMODRAFT_84581"/>
<dbReference type="PANTHER" id="PTHR48009">
    <property type="entry name" value="LEUCINE-RICH REPEAT (LRR) FAMILY PROTEIN"/>
    <property type="match status" value="1"/>
</dbReference>
<dbReference type="SMART" id="SM00369">
    <property type="entry name" value="LRR_TYP"/>
    <property type="match status" value="5"/>
</dbReference>
<evidence type="ECO:0000256" key="3">
    <source>
        <dbReference type="ARBA" id="ARBA00022729"/>
    </source>
</evidence>
<evidence type="ECO:0000256" key="5">
    <source>
        <dbReference type="ARBA" id="ARBA00023136"/>
    </source>
</evidence>
<evidence type="ECO:0000256" key="4">
    <source>
        <dbReference type="ARBA" id="ARBA00022737"/>
    </source>
</evidence>
<dbReference type="PANTHER" id="PTHR48009:SF7">
    <property type="entry name" value="LEUCINE-RICH REPEAT (LRR) FAMILY PROTEIN"/>
    <property type="match status" value="1"/>
</dbReference>
<dbReference type="SUPFAM" id="SSF52058">
    <property type="entry name" value="L domain-like"/>
    <property type="match status" value="1"/>
</dbReference>
<dbReference type="Proteomes" id="UP000001514">
    <property type="component" value="Unassembled WGS sequence"/>
</dbReference>
<dbReference type="OrthoDB" id="676979at2759"/>
<dbReference type="Gramene" id="EFJ32976">
    <property type="protein sequence ID" value="EFJ32976"/>
    <property type="gene ID" value="SELMODRAFT_84581"/>
</dbReference>
<dbReference type="GO" id="GO:0038023">
    <property type="term" value="F:signaling receptor activity"/>
    <property type="evidence" value="ECO:0000318"/>
    <property type="project" value="GO_Central"/>
</dbReference>
<evidence type="ECO:0000313" key="9">
    <source>
        <dbReference type="Proteomes" id="UP000001514"/>
    </source>
</evidence>
<dbReference type="Pfam" id="PF23598">
    <property type="entry name" value="LRR_14"/>
    <property type="match status" value="1"/>
</dbReference>
<dbReference type="eggNOG" id="KOG0619">
    <property type="taxonomic scope" value="Eukaryota"/>
</dbReference>
<dbReference type="FunFam" id="3.80.10.10:FF:000383">
    <property type="entry name" value="Leucine-rich repeat receptor protein kinase EMS1"/>
    <property type="match status" value="1"/>
</dbReference>
<organism evidence="9">
    <name type="scientific">Selaginella moellendorffii</name>
    <name type="common">Spikemoss</name>
    <dbReference type="NCBI Taxonomy" id="88036"/>
    <lineage>
        <taxon>Eukaryota</taxon>
        <taxon>Viridiplantae</taxon>
        <taxon>Streptophyta</taxon>
        <taxon>Embryophyta</taxon>
        <taxon>Tracheophyta</taxon>
        <taxon>Lycopodiopsida</taxon>
        <taxon>Selaginellales</taxon>
        <taxon>Selaginellaceae</taxon>
        <taxon>Selaginella</taxon>
    </lineage>
</organism>
<keyword evidence="2" id="KW-0433">Leucine-rich repeat</keyword>
<evidence type="ECO:0000256" key="1">
    <source>
        <dbReference type="ARBA" id="ARBA00004370"/>
    </source>
</evidence>
<dbReference type="OMA" id="CDHIFSD"/>
<proteinExistence type="predicted"/>
<evidence type="ECO:0000256" key="6">
    <source>
        <dbReference type="SAM" id="SignalP"/>
    </source>
</evidence>
<keyword evidence="3 6" id="KW-0732">Signal</keyword>
<dbReference type="GO" id="GO:0005886">
    <property type="term" value="C:plasma membrane"/>
    <property type="evidence" value="ECO:0000318"/>
    <property type="project" value="GO_Central"/>
</dbReference>
<dbReference type="FunFam" id="3.80.10.10:FF:000400">
    <property type="entry name" value="Nuclear pore complex protein NUP107"/>
    <property type="match status" value="1"/>
</dbReference>
<feature type="signal peptide" evidence="6">
    <location>
        <begin position="1"/>
        <end position="19"/>
    </location>
</feature>
<dbReference type="InterPro" id="IPR003591">
    <property type="entry name" value="Leu-rich_rpt_typical-subtyp"/>
</dbReference>
<feature type="chain" id="PRO_5003121491" description="Disease resistance R13L4/SHOC-2-like LRR domain-containing protein" evidence="6">
    <location>
        <begin position="20"/>
        <end position="409"/>
    </location>
</feature>
<keyword evidence="4" id="KW-0677">Repeat</keyword>
<name>D8R3P3_SELML</name>
<keyword evidence="5" id="KW-0472">Membrane</keyword>
<dbReference type="Gene3D" id="3.80.10.10">
    <property type="entry name" value="Ribonuclease Inhibitor"/>
    <property type="match status" value="3"/>
</dbReference>
<sequence>MALVLIFLLAIRIFPATRASTLSSDLQALKDVKAAVDPSSIHSTTCLGSWDFAAADPCDSRSTSHFVCGIGCSSDDPLSRRVISLILDGSGYNGTLSPSLGSLTALQVLDFSGNSFHGTIPASLGQLTSLIKLDLSRNSFTGAIPDTISQLSNLSYLSVANNHLEGPIPSSIANLSTIERLFLHNNQLAGKIPSLDGLQRLSYFDASNNRLSELPLKLPVSLLQLSLRSNQLGGSFPQNLAQLQGLEVLDLSYNQFAGHLDSSLFELPSLQQLTVSHNQIASLGVPRLSNVESELVAVDISYNQLEGALPVFLANISRLSALSLRYNNFSGTIPYEFASKASSASKEVQPLMRLFLDGNYLIGEVPQPFLEVPGRFSASFIYNCLAKCPESFAFCQGGGQRPKSECPTL</sequence>
<dbReference type="InterPro" id="IPR053213">
    <property type="entry name" value="RLP29"/>
</dbReference>
<dbReference type="HOGENOM" id="CLU_000288_18_22_1"/>
<evidence type="ECO:0000256" key="2">
    <source>
        <dbReference type="ARBA" id="ARBA00022614"/>
    </source>
</evidence>
<dbReference type="EMBL" id="GL377571">
    <property type="protein sequence ID" value="EFJ32976.1"/>
    <property type="molecule type" value="Genomic_DNA"/>
</dbReference>
<dbReference type="InterPro" id="IPR055414">
    <property type="entry name" value="LRR_R13L4/SHOC2-like"/>
</dbReference>
<protein>
    <recommendedName>
        <fullName evidence="7">Disease resistance R13L4/SHOC-2-like LRR domain-containing protein</fullName>
    </recommendedName>
</protein>
<keyword evidence="9" id="KW-1185">Reference proteome</keyword>
<evidence type="ECO:0000313" key="8">
    <source>
        <dbReference type="EMBL" id="EFJ32976.1"/>
    </source>
</evidence>
<gene>
    <name evidence="8" type="ORF">SELMODRAFT_84581</name>
</gene>
<comment type="subcellular location">
    <subcellularLocation>
        <location evidence="1">Membrane</location>
    </subcellularLocation>
</comment>
<dbReference type="InParanoid" id="D8R3P3"/>
<dbReference type="STRING" id="88036.D8R3P3"/>
<feature type="domain" description="Disease resistance R13L4/SHOC-2-like LRR" evidence="7">
    <location>
        <begin position="94"/>
        <end position="326"/>
    </location>
</feature>
<accession>D8R3P3</accession>
<dbReference type="InterPro" id="IPR032675">
    <property type="entry name" value="LRR_dom_sf"/>
</dbReference>